<keyword evidence="2" id="KW-1185">Reference proteome</keyword>
<evidence type="ECO:0000313" key="1">
    <source>
        <dbReference type="EMBL" id="KAG0422415.1"/>
    </source>
</evidence>
<gene>
    <name evidence="1" type="ORF">HPB47_001757</name>
</gene>
<evidence type="ECO:0000313" key="2">
    <source>
        <dbReference type="Proteomes" id="UP000805193"/>
    </source>
</evidence>
<name>A0AC60PN41_IXOPE</name>
<dbReference type="Proteomes" id="UP000805193">
    <property type="component" value="Unassembled WGS sequence"/>
</dbReference>
<sequence>MTSLTAGHSDRTGSLVRETSPFCQWSKRVADVEDMPSMGSSGLSRGIRRTTPTTQLDEEAAVLLGESGLVGDSTRPGPSMTSGLVDTRSDVSSTLAPLVA</sequence>
<comment type="caution">
    <text evidence="1">The sequence shown here is derived from an EMBL/GenBank/DDBJ whole genome shotgun (WGS) entry which is preliminary data.</text>
</comment>
<organism evidence="1 2">
    <name type="scientific">Ixodes persulcatus</name>
    <name type="common">Taiga tick</name>
    <dbReference type="NCBI Taxonomy" id="34615"/>
    <lineage>
        <taxon>Eukaryota</taxon>
        <taxon>Metazoa</taxon>
        <taxon>Ecdysozoa</taxon>
        <taxon>Arthropoda</taxon>
        <taxon>Chelicerata</taxon>
        <taxon>Arachnida</taxon>
        <taxon>Acari</taxon>
        <taxon>Parasitiformes</taxon>
        <taxon>Ixodida</taxon>
        <taxon>Ixodoidea</taxon>
        <taxon>Ixodidae</taxon>
        <taxon>Ixodinae</taxon>
        <taxon>Ixodes</taxon>
    </lineage>
</organism>
<reference evidence="1 2" key="1">
    <citation type="journal article" date="2020" name="Cell">
        <title>Large-Scale Comparative Analyses of Tick Genomes Elucidate Their Genetic Diversity and Vector Capacities.</title>
        <authorList>
            <consortium name="Tick Genome and Microbiome Consortium (TIGMIC)"/>
            <person name="Jia N."/>
            <person name="Wang J."/>
            <person name="Shi W."/>
            <person name="Du L."/>
            <person name="Sun Y."/>
            <person name="Zhan W."/>
            <person name="Jiang J.F."/>
            <person name="Wang Q."/>
            <person name="Zhang B."/>
            <person name="Ji P."/>
            <person name="Bell-Sakyi L."/>
            <person name="Cui X.M."/>
            <person name="Yuan T.T."/>
            <person name="Jiang B.G."/>
            <person name="Yang W.F."/>
            <person name="Lam T.T."/>
            <person name="Chang Q.C."/>
            <person name="Ding S.J."/>
            <person name="Wang X.J."/>
            <person name="Zhu J.G."/>
            <person name="Ruan X.D."/>
            <person name="Zhao L."/>
            <person name="Wei J.T."/>
            <person name="Ye R.Z."/>
            <person name="Que T.C."/>
            <person name="Du C.H."/>
            <person name="Zhou Y.H."/>
            <person name="Cheng J.X."/>
            <person name="Dai P.F."/>
            <person name="Guo W.B."/>
            <person name="Han X.H."/>
            <person name="Huang E.J."/>
            <person name="Li L.F."/>
            <person name="Wei W."/>
            <person name="Gao Y.C."/>
            <person name="Liu J.Z."/>
            <person name="Shao H.Z."/>
            <person name="Wang X."/>
            <person name="Wang C.C."/>
            <person name="Yang T.C."/>
            <person name="Huo Q.B."/>
            <person name="Li W."/>
            <person name="Chen H.Y."/>
            <person name="Chen S.E."/>
            <person name="Zhou L.G."/>
            <person name="Ni X.B."/>
            <person name="Tian J.H."/>
            <person name="Sheng Y."/>
            <person name="Liu T."/>
            <person name="Pan Y.S."/>
            <person name="Xia L.Y."/>
            <person name="Li J."/>
            <person name="Zhao F."/>
            <person name="Cao W.C."/>
        </authorList>
    </citation>
    <scope>NUCLEOTIDE SEQUENCE [LARGE SCALE GENOMIC DNA]</scope>
    <source>
        <strain evidence="1">Iper-2018</strain>
    </source>
</reference>
<dbReference type="EMBL" id="JABSTQ010010233">
    <property type="protein sequence ID" value="KAG0422415.1"/>
    <property type="molecule type" value="Genomic_DNA"/>
</dbReference>
<protein>
    <submittedName>
        <fullName evidence="1">Uncharacterized protein</fullName>
    </submittedName>
</protein>
<accession>A0AC60PN41</accession>
<proteinExistence type="predicted"/>